<dbReference type="SUPFAM" id="SSF54001">
    <property type="entry name" value="Cysteine proteinases"/>
    <property type="match status" value="1"/>
</dbReference>
<dbReference type="Pfam" id="PF00353">
    <property type="entry name" value="HemolysinCabind"/>
    <property type="match status" value="19"/>
</dbReference>
<feature type="domain" description="NlpC/P60" evidence="8">
    <location>
        <begin position="1"/>
        <end position="151"/>
    </location>
</feature>
<comment type="similarity">
    <text evidence="2">Belongs to the peptidase C40 family.</text>
</comment>
<sequence>MDKLLYNAYRFSSANSARIENGNGKNNVGAVTSDGRYGFDCSGFVNYVVKNSGYKVDNYTSTAQTVKADGSLTTEGAKWQQTINTDQARQGDLVYFQGHVGIVVSYDNKTGVGIFRSSTSSYGVTDAPFTTAPQNGLTYWGTGGKQFVGFTRVTAVSDRDKDIWRSSTDTSTPPPLESAPALPTTSNPNPSGYASSWLTQTAWIESRGAPKAYDAQNGNALGKYQMLEKGGALTATGYTDAQGNWLGKNGINSRADFLANGAEQERAAGAYVDVLRAGLIKNGAMDSVGKTIGGHLITEEGLLGAAWQYGPTGVKQRLALLDDPVDFDNVGKLAFLSRLDSFRGTLAPGMAGASVEAPTGGVAGSRTDPVVNTFYPGTGTATHHTDGSTTYEYELKADSLDGRYKKGDLVSISYDKDETNGTNFYMEAIWRADGTVYQRSLSADKTKETIVEWSKDNIKTRQITKDIATGEPVGEFIKDGQRYDASGRPVLPVDYAGPPPVNVNPYTLLDAIPAPLPTKDSSAQQVAMNWGSDNFGPADIDLSRLLQGTQVGYLPGAQIDTASKLEAEMIVQGYEVSRDENGIYASKGEQYFAFTSEAMIFQNGSQWAVVAFKPNGEMVSGSHLGVNGREMHVDIGGADTVLRGHLSGDEDDLGDDESDAFVIDQVISINGLDLPPDTYAIDPQDLEAYGFTFSNIVNGTLPASSTGLIEGLNPGSVAASGWSPPQVMVTDLANGGSQHTLELGNGLTLITLRDSDRRAIQVTEIQAKSSFESTANLYQVNGDGTRTLLTTTERLSASDGSFTALEIDRSTQAVRKITGDVDGNTTSVVVQQPVNAFATAAQTAVDLIQFGQLLATNAPGAIKLANGAVLLNKLSTQNGQPLFSAGTGQVLGGIVSLYSLSNAWKYGDGLAKTSATLNSLNFVNQTLISNGLGSTALNTTLNGTGLLNGTPGVLPALGLISAIKAEDPIGMAQSAIALFNPALLYSAGAVTPLGWVLIGASILQSLFSDDSPPDAWGVANVTFGPGITNYLSQVNATGENFGPERVRGQLQGTLDALNGIINQANSSNPDSTQHLGLIPQRLPSLNYRAAEFADKGYSVTDIDALTGAQRAPFLRFDDQGRLFGALPEQMTPEVRAMLYLDGASNVPALTAYMLNSALDRQAIAPMWEVKTARMQQEAGDPNAGLTEEERAAKAGHAAPLDAAYAAAHTNDPQARNKRQGHFMAVGLDLNGDGRIETRSIAQNAAAGTDISFDWDGQGYQKKTGWIGAQDGFLMLDHNFNQSADNAKELLSNPLIADAGKGLRTLAAYDANGDGRIDQNDPVYQQLKVWQDLNQDGNNTQVITVGSVQALAQDETGGQKELKSLQEAGISAIDYGNGRYEFNSASSANGVGYGQIATQTLEAESEGTRYTPVGAGIQIELSNGTPQIVITQVLSEQAVYQGLQIAASGETIGVPGAELYEDGLPYGYNPNTQGGQREIVISAAQLLANDTWAGMAGVGAGLAITHVRAGAHTSVSLRADGDISLRLESNYHGAAEFFYTVVVPGQQAVVAPQEARVTLDITAVNDAPVVTNSFSPERAIYGYFPLGYQYVEGTGWGENSSEIQRSGAVRGGARYEPYVELIPPVPIYERILRWSGEDQYYENVIIGYTQEQYVPHYEVIATDKPNTGRVIASDPDGGSFTYQLLGQPLYGTASLDGAGNWSYTGRRPEGYLVPDVNGDGAQDLLIYGTVVSVGDAPLYGYPNIDSNRYAPDERTFLDYFSVRVYDNTDPTGQTFKDVEIAATHYGPPPHPTIADSGGGKKPIAIDLDGNGFHFTDVDDSNVFFDVNGDGWKRRMAWTSPGDGLLAFDKDGDGKITSFDEISFVPYAPDQQTDLAALKAAFDTNHDGVFNTNDEKWTSFGVWQDANSNGLTDAGEFKTLSDMGITGINLSNDGQFRVIDAQTVHGLGMASKADGGTLAVADVTLRYKNETLVTTVNPDGSTTTSTASVPTYVKGQEFIGTPDKDLVFGTQGSDHFVMLEGDDVIVDDGGNDAVEAGDGNDLIYTGKDNDIVVAGAGNDTVFAGAGNDLVFGDGENEAGDDLIMMEDGNDVAFGGAGNDFVSGGLGNDVLSGNAGDDKLFGEDGWDALFGQKGDDELWGGVGNDLLDGGAGNDLLLGGAGDDTMEGGTGDDTYEVDSAGDVVIEVAGEGLDTVNASISYTLADTLENLILAGQGNLSGMGNAADNVLVGNDGNNTLTGMGGNDVLDGGLGADLMYGGTGDDTYVIDHAGDQIVEAAGEGTDTVRSRISTTLTANTENLTLVGINAINGTGNDLGNVLVGNIAANVLDGGAGADVMRGGRGNDLYIVDDVGDMVMENAGEGTDTVHASVSYTLSANVENLTLTGNAIAASGNELANILQGNAQANVLDGAAGADVMMGNAGDDTYHVDQVGDAVIEAAGEGIDTVVSTIDYTLGTHLENLTLAGNAVNATGNSLNNVLIGNARANWLDGAAGADQMAGSAGDDTYVIDDVGDGVVELADEGSDTVLASVSYSLTANVENLTLTGSADTHATGNDLDNVITGNSGANRIDGGTGADQLSGGAGNDIYVVDNAADSVVELADEGIDTVLSSVSYNLSANVENLTLTGAADISATGNELDNTLLGNAGANALDGATGADVMAGGAGDDTYVVDNAGDTVVEASDEGMDTVLASVSYSLSTNVENLTLMGVADIDAIGNDLANALTGNIGANTLDGAAGADAMAGGAGDDTYVVDNVLDTVTEQAGEGVDTVLSSVSYTLSSNVENLTLTGAADIDATGNALNNMLTGNGGNNLLDGSLGADAMAGAAGDDTYVVDDGGDMVTEWLAAGMDTVLAGINYVLPQHVENLRLTGNAITATGNALDNQLYGNALDNLIDGDAGADQLVGAAGNDTYVVDNAGDTVVELAAEGKDTVLAGVSYGLSDNVENLALTGAADLAATGNTLNNVILGNTGNNLIDGGMGADVMAGGVGNDRYIVDDVLDIVTEAAAEGVDTIEASVSYTLSSQVENLALTGAAVQGTGNDLDNRLTGNAQDNLLDGAIGADAMAGGAGNDTYVVDNTADTVEELAGEGKDTVLSSVSYTLSANVENLTLTGSADISAIGNELDNILTGNAGNNALAGGTGNDTYVYTVGGGLDTILDTSGVDTVSFGPGLTLENVALRIATVNGQKVAQIRVLDATGNEIADQGIDYVMPIDAQGRLGSPLENFVFADGSSYGWGDLLIQSTSLTGTNGADLLIGGRNDDSMFGRNDRDVLYGGSGHDQLFGENGDDILFGGGGSDKLYGGSGDDELHGEAGNDLLDGGNGKDLLIDLWGNNTFYAGNDDDTIMAGAGNDTIYADNGSDLVQTGAGSDVIVSGNENDLVDAGTGDDNIGTGNSDDWIVAGKGNDVIDGGNGRNLYAFNRGDGADTLNNSGNGRDTISLGGSIRYADLSLAKAGNDLVLNVGQGDSMTIKNWYLGNNAKNVDKLQVVTVGGDYDANSADKTRNKQVEVFDFAKLVQKFDAARTANTANANGWAAMNSLLDAHLQGSNTAALGGDLSYQYATAGRLSGIGLGAAQSSLAAGTDWQNLKSRSQLAQGSVRLM</sequence>
<keyword evidence="4" id="KW-0645">Protease</keyword>
<name>A0ABW0QA61_9BURK</name>
<keyword evidence="6" id="KW-0788">Thiol protease</keyword>
<evidence type="ECO:0000313" key="9">
    <source>
        <dbReference type="EMBL" id="MFC5521441.1"/>
    </source>
</evidence>
<dbReference type="RefSeq" id="WP_068834532.1">
    <property type="nucleotide sequence ID" value="NZ_JBHSMX010000016.1"/>
</dbReference>
<keyword evidence="3" id="KW-0964">Secreted</keyword>
<comment type="subcellular location">
    <subcellularLocation>
        <location evidence="1">Secreted</location>
    </subcellularLocation>
</comment>
<keyword evidence="5" id="KW-0378">Hydrolase</keyword>
<dbReference type="InterPro" id="IPR001343">
    <property type="entry name" value="Hemolysn_Ca-bd"/>
</dbReference>
<reference evidence="10" key="1">
    <citation type="journal article" date="2019" name="Int. J. Syst. Evol. Microbiol.">
        <title>The Global Catalogue of Microorganisms (GCM) 10K type strain sequencing project: providing services to taxonomists for standard genome sequencing and annotation.</title>
        <authorList>
            <consortium name="The Broad Institute Genomics Platform"/>
            <consortium name="The Broad Institute Genome Sequencing Center for Infectious Disease"/>
            <person name="Wu L."/>
            <person name="Ma J."/>
        </authorList>
    </citation>
    <scope>NUCLEOTIDE SEQUENCE [LARGE SCALE GENOMIC DNA]</scope>
    <source>
        <strain evidence="10">CGMCC 4.7277</strain>
    </source>
</reference>
<dbReference type="PROSITE" id="PS51935">
    <property type="entry name" value="NLPC_P60"/>
    <property type="match status" value="1"/>
</dbReference>
<evidence type="ECO:0000256" key="6">
    <source>
        <dbReference type="ARBA" id="ARBA00022807"/>
    </source>
</evidence>
<gene>
    <name evidence="9" type="ORF">ACFPP7_10990</name>
</gene>
<accession>A0ABW0QA61</accession>
<dbReference type="InterPro" id="IPR011049">
    <property type="entry name" value="Serralysin-like_metalloprot_C"/>
</dbReference>
<protein>
    <submittedName>
        <fullName evidence="9">NlpC/P60 family protein</fullName>
    </submittedName>
</protein>
<dbReference type="Gene3D" id="2.150.10.10">
    <property type="entry name" value="Serralysin-like metalloprotease, C-terminal"/>
    <property type="match status" value="14"/>
</dbReference>
<keyword evidence="10" id="KW-1185">Reference proteome</keyword>
<organism evidence="9 10">
    <name type="scientific">Polaromonas jejuensis</name>
    <dbReference type="NCBI Taxonomy" id="457502"/>
    <lineage>
        <taxon>Bacteria</taxon>
        <taxon>Pseudomonadati</taxon>
        <taxon>Pseudomonadota</taxon>
        <taxon>Betaproteobacteria</taxon>
        <taxon>Burkholderiales</taxon>
        <taxon>Comamonadaceae</taxon>
        <taxon>Polaromonas</taxon>
    </lineage>
</organism>
<dbReference type="Proteomes" id="UP001596084">
    <property type="component" value="Unassembled WGS sequence"/>
</dbReference>
<dbReference type="InterPro" id="IPR018511">
    <property type="entry name" value="Hemolysin-typ_Ca-bd_CS"/>
</dbReference>
<dbReference type="EMBL" id="JBHSMX010000016">
    <property type="protein sequence ID" value="MFC5521441.1"/>
    <property type="molecule type" value="Genomic_DNA"/>
</dbReference>
<dbReference type="PROSITE" id="PS00330">
    <property type="entry name" value="HEMOLYSIN_CALCIUM"/>
    <property type="match status" value="4"/>
</dbReference>
<evidence type="ECO:0000256" key="7">
    <source>
        <dbReference type="SAM" id="MobiDB-lite"/>
    </source>
</evidence>
<evidence type="ECO:0000256" key="3">
    <source>
        <dbReference type="ARBA" id="ARBA00022525"/>
    </source>
</evidence>
<dbReference type="Pfam" id="PF00877">
    <property type="entry name" value="NLPC_P60"/>
    <property type="match status" value="1"/>
</dbReference>
<dbReference type="InterPro" id="IPR050557">
    <property type="entry name" value="RTX_toxin/Mannuronan_C5-epim"/>
</dbReference>
<comment type="caution">
    <text evidence="9">The sequence shown here is derived from an EMBL/GenBank/DDBJ whole genome shotgun (WGS) entry which is preliminary data.</text>
</comment>
<evidence type="ECO:0000256" key="2">
    <source>
        <dbReference type="ARBA" id="ARBA00007074"/>
    </source>
</evidence>
<dbReference type="InterPro" id="IPR038765">
    <property type="entry name" value="Papain-like_cys_pep_sf"/>
</dbReference>
<dbReference type="PRINTS" id="PR00313">
    <property type="entry name" value="CABNDNGRPT"/>
</dbReference>
<evidence type="ECO:0000256" key="4">
    <source>
        <dbReference type="ARBA" id="ARBA00022670"/>
    </source>
</evidence>
<dbReference type="InterPro" id="IPR000064">
    <property type="entry name" value="NLP_P60_dom"/>
</dbReference>
<dbReference type="PANTHER" id="PTHR38340:SF1">
    <property type="entry name" value="S-LAYER PROTEIN"/>
    <property type="match status" value="1"/>
</dbReference>
<dbReference type="SUPFAM" id="SSF51120">
    <property type="entry name" value="beta-Roll"/>
    <property type="match status" value="9"/>
</dbReference>
<proteinExistence type="inferred from homology"/>
<feature type="region of interest" description="Disordered" evidence="7">
    <location>
        <begin position="161"/>
        <end position="191"/>
    </location>
</feature>
<evidence type="ECO:0000259" key="8">
    <source>
        <dbReference type="PROSITE" id="PS51935"/>
    </source>
</evidence>
<dbReference type="PANTHER" id="PTHR38340">
    <property type="entry name" value="S-LAYER PROTEIN"/>
    <property type="match status" value="1"/>
</dbReference>
<evidence type="ECO:0000256" key="1">
    <source>
        <dbReference type="ARBA" id="ARBA00004613"/>
    </source>
</evidence>
<dbReference type="Gene3D" id="3.90.1720.10">
    <property type="entry name" value="endopeptidase domain like (from Nostoc punctiforme)"/>
    <property type="match status" value="1"/>
</dbReference>
<evidence type="ECO:0000313" key="10">
    <source>
        <dbReference type="Proteomes" id="UP001596084"/>
    </source>
</evidence>
<evidence type="ECO:0000256" key="5">
    <source>
        <dbReference type="ARBA" id="ARBA00022801"/>
    </source>
</evidence>